<feature type="transmembrane region" description="Helical" evidence="6">
    <location>
        <begin position="157"/>
        <end position="179"/>
    </location>
</feature>
<dbReference type="InterPro" id="IPR036259">
    <property type="entry name" value="MFS_trans_sf"/>
</dbReference>
<dbReference type="PATRIC" id="fig|2041.4.peg.1507"/>
<dbReference type="InterPro" id="IPR020846">
    <property type="entry name" value="MFS_dom"/>
</dbReference>
<proteinExistence type="predicted"/>
<dbReference type="SUPFAM" id="SSF103473">
    <property type="entry name" value="MFS general substrate transporter"/>
    <property type="match status" value="1"/>
</dbReference>
<keyword evidence="4 6" id="KW-1133">Transmembrane helix</keyword>
<feature type="transmembrane region" description="Helical" evidence="6">
    <location>
        <begin position="373"/>
        <end position="391"/>
    </location>
</feature>
<gene>
    <name evidence="8" type="ORF">AERYTH_07170</name>
</gene>
<feature type="transmembrane region" description="Helical" evidence="6">
    <location>
        <begin position="305"/>
        <end position="325"/>
    </location>
</feature>
<organism evidence="8 9">
    <name type="scientific">Aeromicrobium erythreum</name>
    <dbReference type="NCBI Taxonomy" id="2041"/>
    <lineage>
        <taxon>Bacteria</taxon>
        <taxon>Bacillati</taxon>
        <taxon>Actinomycetota</taxon>
        <taxon>Actinomycetes</taxon>
        <taxon>Propionibacteriales</taxon>
        <taxon>Nocardioidaceae</taxon>
        <taxon>Aeromicrobium</taxon>
    </lineage>
</organism>
<evidence type="ECO:0000313" key="9">
    <source>
        <dbReference type="Proteomes" id="UP000067689"/>
    </source>
</evidence>
<dbReference type="AlphaFoldDB" id="A0A0U4CGD7"/>
<dbReference type="PROSITE" id="PS50850">
    <property type="entry name" value="MFS"/>
    <property type="match status" value="1"/>
</dbReference>
<dbReference type="GO" id="GO:0022857">
    <property type="term" value="F:transmembrane transporter activity"/>
    <property type="evidence" value="ECO:0007669"/>
    <property type="project" value="InterPro"/>
</dbReference>
<name>A0A0U4CGD7_9ACTN</name>
<evidence type="ECO:0000313" key="8">
    <source>
        <dbReference type="EMBL" id="ALX04485.1"/>
    </source>
</evidence>
<feature type="transmembrane region" description="Helical" evidence="6">
    <location>
        <begin position="346"/>
        <end position="367"/>
    </location>
</feature>
<feature type="domain" description="Major facilitator superfamily (MFS) profile" evidence="7">
    <location>
        <begin position="1"/>
        <end position="396"/>
    </location>
</feature>
<feature type="transmembrane region" description="Helical" evidence="6">
    <location>
        <begin position="128"/>
        <end position="151"/>
    </location>
</feature>
<dbReference type="CDD" id="cd17324">
    <property type="entry name" value="MFS_NepI_like"/>
    <property type="match status" value="1"/>
</dbReference>
<keyword evidence="9" id="KW-1185">Reference proteome</keyword>
<keyword evidence="5 6" id="KW-0472">Membrane</keyword>
<dbReference type="RefSeq" id="WP_067856520.1">
    <property type="nucleotide sequence ID" value="NZ_CP011502.1"/>
</dbReference>
<feature type="transmembrane region" description="Helical" evidence="6">
    <location>
        <begin position="216"/>
        <end position="237"/>
    </location>
</feature>
<dbReference type="InterPro" id="IPR011701">
    <property type="entry name" value="MFS"/>
</dbReference>
<feature type="transmembrane region" description="Helical" evidence="6">
    <location>
        <begin position="7"/>
        <end position="31"/>
    </location>
</feature>
<keyword evidence="3 6" id="KW-0812">Transmembrane</keyword>
<dbReference type="EMBL" id="CP011502">
    <property type="protein sequence ID" value="ALX04485.1"/>
    <property type="molecule type" value="Genomic_DNA"/>
</dbReference>
<dbReference type="GO" id="GO:0005886">
    <property type="term" value="C:plasma membrane"/>
    <property type="evidence" value="ECO:0007669"/>
    <property type="project" value="UniProtKB-SubCell"/>
</dbReference>
<feature type="transmembrane region" description="Helical" evidence="6">
    <location>
        <begin position="76"/>
        <end position="94"/>
    </location>
</feature>
<dbReference type="KEGG" id="aer:AERYTH_07170"/>
<evidence type="ECO:0000256" key="6">
    <source>
        <dbReference type="SAM" id="Phobius"/>
    </source>
</evidence>
<dbReference type="PANTHER" id="PTHR43124:SF3">
    <property type="entry name" value="CHLORAMPHENICOL EFFLUX PUMP RV0191"/>
    <property type="match status" value="1"/>
</dbReference>
<protein>
    <recommendedName>
        <fullName evidence="7">Major facilitator superfamily (MFS) profile domain-containing protein</fullName>
    </recommendedName>
</protein>
<sequence>MTALRLGLLGVATFVYVTFELLPVGLIGDIAEDLDVSQGRVGLLVSGYAVVAGLCTIPGVRLVARWPRARAVQGALAVLLVAAVVATVATSYAAMVLSRVLAALTHGILWSLVAPAAASLVPRERAGMATAAVFGGATAASVVGSPLATFVGEATDWRVAAGGLAALVALTLVGLVLTLPAEPSTPAPSVAADPLDQAGSERGLGRLLGPAAGPLVVLYALAVVVVSAHFTSFTYVAPIARRALDGVDVPLLLAGFGVAGAAATLVVGRVLDVRPVGTTVTAVAAMLVGTAGLAAALGLGAGSSVLVGLVLFAAVAVWGAAFAAIGPCYQAGVMRLAGDRVDTASAVYVTCFQVGIATGSGLGALLVGIDVEVLPVVSASACAVALALTLLRRDVYAPRTTVGTRA</sequence>
<comment type="subcellular location">
    <subcellularLocation>
        <location evidence="1">Cell membrane</location>
        <topology evidence="1">Multi-pass membrane protein</topology>
    </subcellularLocation>
</comment>
<feature type="transmembrane region" description="Helical" evidence="6">
    <location>
        <begin position="280"/>
        <end position="299"/>
    </location>
</feature>
<evidence type="ECO:0000256" key="1">
    <source>
        <dbReference type="ARBA" id="ARBA00004651"/>
    </source>
</evidence>
<evidence type="ECO:0000256" key="3">
    <source>
        <dbReference type="ARBA" id="ARBA00022692"/>
    </source>
</evidence>
<reference evidence="8 9" key="1">
    <citation type="journal article" date="1991" name="Int. J. Syst. Bacteriol.">
        <title>Description of the erythromycin-producing bacterium Arthrobacter sp. strain NRRL B-3381 as Aeromicrobium erythreum gen. nov., sp. nov.</title>
        <authorList>
            <person name="Miller E.S."/>
            <person name="Woese C.R."/>
            <person name="Brenner S."/>
        </authorList>
    </citation>
    <scope>NUCLEOTIDE SEQUENCE [LARGE SCALE GENOMIC DNA]</scope>
    <source>
        <strain evidence="8 9">AR18</strain>
    </source>
</reference>
<evidence type="ECO:0000256" key="5">
    <source>
        <dbReference type="ARBA" id="ARBA00023136"/>
    </source>
</evidence>
<dbReference type="Pfam" id="PF07690">
    <property type="entry name" value="MFS_1"/>
    <property type="match status" value="1"/>
</dbReference>
<feature type="transmembrane region" description="Helical" evidence="6">
    <location>
        <begin position="249"/>
        <end position="268"/>
    </location>
</feature>
<evidence type="ECO:0000256" key="2">
    <source>
        <dbReference type="ARBA" id="ARBA00022475"/>
    </source>
</evidence>
<feature type="transmembrane region" description="Helical" evidence="6">
    <location>
        <begin position="43"/>
        <end position="64"/>
    </location>
</feature>
<evidence type="ECO:0000259" key="7">
    <source>
        <dbReference type="PROSITE" id="PS50850"/>
    </source>
</evidence>
<dbReference type="Gene3D" id="1.20.1250.20">
    <property type="entry name" value="MFS general substrate transporter like domains"/>
    <property type="match status" value="2"/>
</dbReference>
<dbReference type="OrthoDB" id="9814237at2"/>
<accession>A0A0U4CGD7</accession>
<dbReference type="InterPro" id="IPR050189">
    <property type="entry name" value="MFS_Efflux_Transporters"/>
</dbReference>
<keyword evidence="2" id="KW-1003">Cell membrane</keyword>
<evidence type="ECO:0000256" key="4">
    <source>
        <dbReference type="ARBA" id="ARBA00022989"/>
    </source>
</evidence>
<dbReference type="Proteomes" id="UP000067689">
    <property type="component" value="Chromosome"/>
</dbReference>
<dbReference type="PANTHER" id="PTHR43124">
    <property type="entry name" value="PURINE EFFLUX PUMP PBUE"/>
    <property type="match status" value="1"/>
</dbReference>